<evidence type="ECO:0000256" key="6">
    <source>
        <dbReference type="SAM" id="Phobius"/>
    </source>
</evidence>
<feature type="transmembrane region" description="Helical" evidence="6">
    <location>
        <begin position="375"/>
        <end position="395"/>
    </location>
</feature>
<feature type="transmembrane region" description="Helical" evidence="6">
    <location>
        <begin position="218"/>
        <end position="240"/>
    </location>
</feature>
<dbReference type="EMBL" id="JAGMVJ010000017">
    <property type="protein sequence ID" value="KAH7078455.1"/>
    <property type="molecule type" value="Genomic_DNA"/>
</dbReference>
<keyword evidence="2 6" id="KW-0812">Transmembrane</keyword>
<feature type="transmembrane region" description="Helical" evidence="6">
    <location>
        <begin position="158"/>
        <end position="178"/>
    </location>
</feature>
<feature type="region of interest" description="Disordered" evidence="5">
    <location>
        <begin position="1"/>
        <end position="33"/>
    </location>
</feature>
<dbReference type="Proteomes" id="UP000813461">
    <property type="component" value="Unassembled WGS sequence"/>
</dbReference>
<accession>A0A8K0VUY1</accession>
<dbReference type="InterPro" id="IPR036259">
    <property type="entry name" value="MFS_trans_sf"/>
</dbReference>
<feature type="transmembrane region" description="Helical" evidence="6">
    <location>
        <begin position="334"/>
        <end position="354"/>
    </location>
</feature>
<evidence type="ECO:0000256" key="3">
    <source>
        <dbReference type="ARBA" id="ARBA00022989"/>
    </source>
</evidence>
<dbReference type="Pfam" id="PF07690">
    <property type="entry name" value="MFS_1"/>
    <property type="match status" value="1"/>
</dbReference>
<gene>
    <name evidence="8" type="ORF">FB567DRAFT_582691</name>
</gene>
<evidence type="ECO:0000256" key="5">
    <source>
        <dbReference type="SAM" id="MobiDB-lite"/>
    </source>
</evidence>
<dbReference type="GO" id="GO:0005886">
    <property type="term" value="C:plasma membrane"/>
    <property type="evidence" value="ECO:0007669"/>
    <property type="project" value="TreeGrafter"/>
</dbReference>
<dbReference type="AlphaFoldDB" id="A0A8K0VUY1"/>
<name>A0A8K0VUY1_9PLEO</name>
<evidence type="ECO:0000313" key="8">
    <source>
        <dbReference type="EMBL" id="KAH7078455.1"/>
    </source>
</evidence>
<comment type="caution">
    <text evidence="8">The sequence shown here is derived from an EMBL/GenBank/DDBJ whole genome shotgun (WGS) entry which is preliminary data.</text>
</comment>
<dbReference type="Gene3D" id="1.20.1250.20">
    <property type="entry name" value="MFS general substrate transporter like domains"/>
    <property type="match status" value="1"/>
</dbReference>
<protein>
    <submittedName>
        <fullName evidence="8">Major facilitator superfamily domain-containing protein</fullName>
    </submittedName>
</protein>
<organism evidence="8 9">
    <name type="scientific">Paraphoma chrysanthemicola</name>
    <dbReference type="NCBI Taxonomy" id="798071"/>
    <lineage>
        <taxon>Eukaryota</taxon>
        <taxon>Fungi</taxon>
        <taxon>Dikarya</taxon>
        <taxon>Ascomycota</taxon>
        <taxon>Pezizomycotina</taxon>
        <taxon>Dothideomycetes</taxon>
        <taxon>Pleosporomycetidae</taxon>
        <taxon>Pleosporales</taxon>
        <taxon>Pleosporineae</taxon>
        <taxon>Phaeosphaeriaceae</taxon>
        <taxon>Paraphoma</taxon>
    </lineage>
</organism>
<keyword evidence="9" id="KW-1185">Reference proteome</keyword>
<dbReference type="PROSITE" id="PS50850">
    <property type="entry name" value="MFS"/>
    <property type="match status" value="1"/>
</dbReference>
<dbReference type="OrthoDB" id="5376138at2759"/>
<evidence type="ECO:0000259" key="7">
    <source>
        <dbReference type="PROSITE" id="PS50850"/>
    </source>
</evidence>
<feature type="transmembrane region" description="Helical" evidence="6">
    <location>
        <begin position="469"/>
        <end position="488"/>
    </location>
</feature>
<comment type="subcellular location">
    <subcellularLocation>
        <location evidence="1">Membrane</location>
        <topology evidence="1">Multi-pass membrane protein</topology>
    </subcellularLocation>
</comment>
<feature type="transmembrane region" description="Helical" evidence="6">
    <location>
        <begin position="106"/>
        <end position="124"/>
    </location>
</feature>
<dbReference type="GO" id="GO:0022857">
    <property type="term" value="F:transmembrane transporter activity"/>
    <property type="evidence" value="ECO:0007669"/>
    <property type="project" value="InterPro"/>
</dbReference>
<dbReference type="PANTHER" id="PTHR23502">
    <property type="entry name" value="MAJOR FACILITATOR SUPERFAMILY"/>
    <property type="match status" value="1"/>
</dbReference>
<feature type="transmembrane region" description="Helical" evidence="6">
    <location>
        <begin position="287"/>
        <end position="314"/>
    </location>
</feature>
<evidence type="ECO:0000256" key="2">
    <source>
        <dbReference type="ARBA" id="ARBA00022692"/>
    </source>
</evidence>
<dbReference type="SUPFAM" id="SSF103473">
    <property type="entry name" value="MFS general substrate transporter"/>
    <property type="match status" value="1"/>
</dbReference>
<keyword evidence="3 6" id="KW-1133">Transmembrane helix</keyword>
<evidence type="ECO:0000256" key="4">
    <source>
        <dbReference type="ARBA" id="ARBA00023136"/>
    </source>
</evidence>
<feature type="transmembrane region" description="Helical" evidence="6">
    <location>
        <begin position="190"/>
        <end position="212"/>
    </location>
</feature>
<feature type="domain" description="Major facilitator superfamily (MFS) profile" evidence="7">
    <location>
        <begin position="64"/>
        <end position="492"/>
    </location>
</feature>
<evidence type="ECO:0000256" key="1">
    <source>
        <dbReference type="ARBA" id="ARBA00004141"/>
    </source>
</evidence>
<sequence length="564" mass="62169">MFQPRHPSDTSAATDGSSAKEIRTLSHSPSSSTAIGPDAPLVLNEANCLEHTAYNFSTKKKWAVLTVVALCQTSMNYNAAVYSNAIGHLNQEYNLGDNHITNARAGMAWFLILYGFGCELWAPWSEEYGRFWVMQLSLGMVNVWQILAGASVNWPMVLVARLLGGLCSAGGSVTLGMVADMFNSEDQQFAVLWASLWSCLGSVVGGICGGPIEEFLPWRWNFWIQLIFGVVVQAIHFFFVPETRSTIMLNHQAKAMRKADPEKRVRGPTEDHKIDWKDVAKIMGRPYWMLFTEPIVGFLSLLSGFADALIFSFLESYGYVFKDGWGFTPSQLGLDLFALFIGYWCAWAGYLPVIRRHNQQRANGKVLSPESRLWALQYVVLGLPIGLFGSAFVVGGPPLPWIAPLIFAVLIGWANMAIYFATIDYMVAAYGGKYSASATGGNGFSRDILAGVCSFYTGPMYKKLGVKNATWVLFALSVVVCLPVYVIYKKGPQIRAKSKYAREVEQERQNNAAASAAIMVSSASSVSRQALIESYLKMLILCKVRASEVYPQQQLAPVLISATA</sequence>
<reference evidence="8" key="1">
    <citation type="journal article" date="2021" name="Nat. Commun.">
        <title>Genetic determinants of endophytism in the Arabidopsis root mycobiome.</title>
        <authorList>
            <person name="Mesny F."/>
            <person name="Miyauchi S."/>
            <person name="Thiergart T."/>
            <person name="Pickel B."/>
            <person name="Atanasova L."/>
            <person name="Karlsson M."/>
            <person name="Huettel B."/>
            <person name="Barry K.W."/>
            <person name="Haridas S."/>
            <person name="Chen C."/>
            <person name="Bauer D."/>
            <person name="Andreopoulos W."/>
            <person name="Pangilinan J."/>
            <person name="LaButti K."/>
            <person name="Riley R."/>
            <person name="Lipzen A."/>
            <person name="Clum A."/>
            <person name="Drula E."/>
            <person name="Henrissat B."/>
            <person name="Kohler A."/>
            <person name="Grigoriev I.V."/>
            <person name="Martin F.M."/>
            <person name="Hacquard S."/>
        </authorList>
    </citation>
    <scope>NUCLEOTIDE SEQUENCE</scope>
    <source>
        <strain evidence="8">MPI-SDFR-AT-0120</strain>
    </source>
</reference>
<proteinExistence type="predicted"/>
<evidence type="ECO:0000313" key="9">
    <source>
        <dbReference type="Proteomes" id="UP000813461"/>
    </source>
</evidence>
<dbReference type="PANTHER" id="PTHR23502:SF3">
    <property type="entry name" value="MAJOR FACILITATOR SUPERFAMILY (MFS) PROFILE DOMAIN-CONTAINING PROTEIN-RELATED"/>
    <property type="match status" value="1"/>
</dbReference>
<keyword evidence="4 6" id="KW-0472">Membrane</keyword>
<dbReference type="FunFam" id="1.20.1250.20:FF:000088">
    <property type="entry name" value="MFS multidrug transporter, putative"/>
    <property type="match status" value="1"/>
</dbReference>
<dbReference type="InterPro" id="IPR020846">
    <property type="entry name" value="MFS_dom"/>
</dbReference>
<dbReference type="InterPro" id="IPR011701">
    <property type="entry name" value="MFS"/>
</dbReference>
<feature type="transmembrane region" description="Helical" evidence="6">
    <location>
        <begin position="401"/>
        <end position="422"/>
    </location>
</feature>